<dbReference type="GO" id="GO:0006154">
    <property type="term" value="P:adenosine catabolic process"/>
    <property type="evidence" value="ECO:0007669"/>
    <property type="project" value="TreeGrafter"/>
</dbReference>
<dbReference type="InterPro" id="IPR001365">
    <property type="entry name" value="A_deaminase_dom"/>
</dbReference>
<feature type="domain" description="Adenosine deaminase" evidence="5">
    <location>
        <begin position="361"/>
        <end position="469"/>
    </location>
</feature>
<evidence type="ECO:0000256" key="2">
    <source>
        <dbReference type="ARBA" id="ARBA00022723"/>
    </source>
</evidence>
<keyword evidence="2" id="KW-0479">Metal-binding</keyword>
<dbReference type="GO" id="GO:0004000">
    <property type="term" value="F:adenosine deaminase activity"/>
    <property type="evidence" value="ECO:0007669"/>
    <property type="project" value="TreeGrafter"/>
</dbReference>
<dbReference type="PANTHER" id="PTHR11409:SF39">
    <property type="entry name" value="ADENOSINE DEAMINASE 2"/>
    <property type="match status" value="1"/>
</dbReference>
<comment type="caution">
    <text evidence="6">The sequence shown here is derived from an EMBL/GenBank/DDBJ whole genome shotgun (WGS) entry which is preliminary data.</text>
</comment>
<evidence type="ECO:0000256" key="4">
    <source>
        <dbReference type="SAM" id="SignalP"/>
    </source>
</evidence>
<keyword evidence="7" id="KW-1185">Reference proteome</keyword>
<dbReference type="EMBL" id="JAODUO010000010">
    <property type="protein sequence ID" value="KAK2193588.1"/>
    <property type="molecule type" value="Genomic_DNA"/>
</dbReference>
<dbReference type="GO" id="GO:0005615">
    <property type="term" value="C:extracellular space"/>
    <property type="evidence" value="ECO:0007669"/>
    <property type="project" value="TreeGrafter"/>
</dbReference>
<protein>
    <recommendedName>
        <fullName evidence="5">Adenosine deaminase domain-containing protein</fullName>
    </recommendedName>
</protein>
<evidence type="ECO:0000259" key="5">
    <source>
        <dbReference type="Pfam" id="PF00962"/>
    </source>
</evidence>
<dbReference type="GO" id="GO:0046872">
    <property type="term" value="F:metal ion binding"/>
    <property type="evidence" value="ECO:0007669"/>
    <property type="project" value="UniProtKB-KW"/>
</dbReference>
<dbReference type="PANTHER" id="PTHR11409">
    <property type="entry name" value="ADENOSINE DEAMINASE"/>
    <property type="match status" value="1"/>
</dbReference>
<evidence type="ECO:0000256" key="1">
    <source>
        <dbReference type="ARBA" id="ARBA00001947"/>
    </source>
</evidence>
<dbReference type="InterPro" id="IPR006330">
    <property type="entry name" value="Ado/ade_deaminase"/>
</dbReference>
<dbReference type="Proteomes" id="UP001209878">
    <property type="component" value="Unassembled WGS sequence"/>
</dbReference>
<keyword evidence="4" id="KW-0732">Signal</keyword>
<dbReference type="Gene3D" id="3.20.20.140">
    <property type="entry name" value="Metal-dependent hydrolases"/>
    <property type="match status" value="2"/>
</dbReference>
<reference evidence="6" key="1">
    <citation type="journal article" date="2023" name="Mol. Biol. Evol.">
        <title>Third-Generation Sequencing Reveals the Adaptive Role of the Epigenome in Three Deep-Sea Polychaetes.</title>
        <authorList>
            <person name="Perez M."/>
            <person name="Aroh O."/>
            <person name="Sun Y."/>
            <person name="Lan Y."/>
            <person name="Juniper S.K."/>
            <person name="Young C.R."/>
            <person name="Angers B."/>
            <person name="Qian P.Y."/>
        </authorList>
    </citation>
    <scope>NUCLEOTIDE SEQUENCE</scope>
    <source>
        <strain evidence="6">R07B-5</strain>
    </source>
</reference>
<gene>
    <name evidence="6" type="ORF">NP493_11g04015</name>
</gene>
<accession>A0AAD9PFI0</accession>
<feature type="chain" id="PRO_5042151121" description="Adenosine deaminase domain-containing protein" evidence="4">
    <location>
        <begin position="24"/>
        <end position="477"/>
    </location>
</feature>
<feature type="signal peptide" evidence="4">
    <location>
        <begin position="1"/>
        <end position="23"/>
    </location>
</feature>
<organism evidence="6 7">
    <name type="scientific">Ridgeia piscesae</name>
    <name type="common">Tubeworm</name>
    <dbReference type="NCBI Taxonomy" id="27915"/>
    <lineage>
        <taxon>Eukaryota</taxon>
        <taxon>Metazoa</taxon>
        <taxon>Spiralia</taxon>
        <taxon>Lophotrochozoa</taxon>
        <taxon>Annelida</taxon>
        <taxon>Polychaeta</taxon>
        <taxon>Sedentaria</taxon>
        <taxon>Canalipalpata</taxon>
        <taxon>Sabellida</taxon>
        <taxon>Siboglinidae</taxon>
        <taxon>Ridgeia</taxon>
    </lineage>
</organism>
<comment type="cofactor">
    <cofactor evidence="1">
        <name>Zn(2+)</name>
        <dbReference type="ChEBI" id="CHEBI:29105"/>
    </cofactor>
</comment>
<dbReference type="GO" id="GO:0046103">
    <property type="term" value="P:inosine biosynthetic process"/>
    <property type="evidence" value="ECO:0007669"/>
    <property type="project" value="TreeGrafter"/>
</dbReference>
<dbReference type="SUPFAM" id="SSF51556">
    <property type="entry name" value="Metallo-dependent hydrolases"/>
    <property type="match status" value="1"/>
</dbReference>
<keyword evidence="3" id="KW-0378">Hydrolase</keyword>
<evidence type="ECO:0000256" key="3">
    <source>
        <dbReference type="ARBA" id="ARBA00022801"/>
    </source>
</evidence>
<evidence type="ECO:0000313" key="6">
    <source>
        <dbReference type="EMBL" id="KAK2193588.1"/>
    </source>
</evidence>
<proteinExistence type="predicted"/>
<dbReference type="AlphaFoldDB" id="A0AAD9PFI0"/>
<name>A0AAD9PFI0_RIDPI</name>
<sequence length="477" mass="54987">MAVQYRVLLLSLPLLQIVCLDLGFPANEYEYSVKRDSLREKEKQFAGESLAMSEDEQIADRYLQLLKRQEFKATRKTGFPPSRPLEETLDTIVHSDVYRVLKMLPKGGLLHSHENHQLSRSILVDIVWNCSDFQHLYILPENHPTDPWTLDFFISPPPGEGWEKVKGHPNYTKEVILQRQTLLGVLTERARRYPSDAAERWRQMDPLWRRSASQLIANVVVKRLYLAAMWREVLTDGVQYIETRKNLGPGTHQLYSLDTHRKYEPTYGKHYLDPSGELDINMTQLLLREFQKRRPDFIGFRRITYGHHQESVSQMKAKMHLSSCTTRRRAAETNWPDDLMTSFEPEVDISTTQDNSLDAVLLGVSRVGHGLGFIKRPYLLKLLKQRRVAIETCPTSNHLLGYIPDLRNHPAVHYIRSGIPVVLASDDPGSFGYDHVTVDWYQAFMAWGLRLADLKLLALNSLRHSGMSASKYVLPSI</sequence>
<dbReference type="InterPro" id="IPR032466">
    <property type="entry name" value="Metal_Hydrolase"/>
</dbReference>
<dbReference type="Pfam" id="PF00962">
    <property type="entry name" value="A_deaminase"/>
    <property type="match status" value="1"/>
</dbReference>
<evidence type="ECO:0000313" key="7">
    <source>
        <dbReference type="Proteomes" id="UP001209878"/>
    </source>
</evidence>